<evidence type="ECO:0000313" key="2">
    <source>
        <dbReference type="EMBL" id="CZQ80741.1"/>
    </source>
</evidence>
<dbReference type="STRING" id="640938.TR210_79"/>
<reference evidence="2 4" key="1">
    <citation type="submission" date="2016-02" db="EMBL/GenBank/DDBJ databases">
        <authorList>
            <person name="Wen L."/>
            <person name="He K."/>
            <person name="Yang H."/>
        </authorList>
    </citation>
    <scope>NUCLEOTIDE SEQUENCE [LARGE SCALE GENOMIC DNA]</scope>
    <source>
        <strain evidence="2">Trichococcus_R210</strain>
    </source>
</reference>
<accession>A0A143Y693</accession>
<dbReference type="EMBL" id="FNYT01000001">
    <property type="protein sequence ID" value="SEI55143.1"/>
    <property type="molecule type" value="Genomic_DNA"/>
</dbReference>
<dbReference type="InterPro" id="IPR019953">
    <property type="entry name" value="OHR"/>
</dbReference>
<dbReference type="EMBL" id="FJNB01000001">
    <property type="protein sequence ID" value="CZQ80741.1"/>
    <property type="molecule type" value="Genomic_DNA"/>
</dbReference>
<dbReference type="SUPFAM" id="SSF82784">
    <property type="entry name" value="OsmC-like"/>
    <property type="match status" value="1"/>
</dbReference>
<keyword evidence="5" id="KW-1185">Reference proteome</keyword>
<dbReference type="Proteomes" id="UP000199280">
    <property type="component" value="Unassembled WGS sequence"/>
</dbReference>
<evidence type="ECO:0000313" key="4">
    <source>
        <dbReference type="Proteomes" id="UP000076878"/>
    </source>
</evidence>
<dbReference type="PANTHER" id="PTHR33797">
    <property type="entry name" value="ORGANIC HYDROPEROXIDE RESISTANCE PROTEIN-LIKE"/>
    <property type="match status" value="1"/>
</dbReference>
<dbReference type="Pfam" id="PF02566">
    <property type="entry name" value="OsmC"/>
    <property type="match status" value="1"/>
</dbReference>
<dbReference type="AlphaFoldDB" id="A0A143Y693"/>
<reference evidence="3 5" key="2">
    <citation type="submission" date="2016-10" db="EMBL/GenBank/DDBJ databases">
        <authorList>
            <person name="Varghese N."/>
            <person name="Submissions S."/>
        </authorList>
    </citation>
    <scope>NUCLEOTIDE SEQUENCE [LARGE SCALE GENOMIC DNA]</scope>
    <source>
        <strain evidence="3 5">DSM 22150</strain>
    </source>
</reference>
<protein>
    <submittedName>
        <fullName evidence="3">Organic hydroperoxide reductase OsmC/OhrA</fullName>
    </submittedName>
</protein>
<dbReference type="Proteomes" id="UP000076878">
    <property type="component" value="Unassembled WGS sequence"/>
</dbReference>
<organism evidence="2 4">
    <name type="scientific">Trichococcus ilyis</name>
    <dbReference type="NCBI Taxonomy" id="640938"/>
    <lineage>
        <taxon>Bacteria</taxon>
        <taxon>Bacillati</taxon>
        <taxon>Bacillota</taxon>
        <taxon>Bacilli</taxon>
        <taxon>Lactobacillales</taxon>
        <taxon>Carnobacteriaceae</taxon>
        <taxon>Trichococcus</taxon>
    </lineage>
</organism>
<name>A0A143Y693_9LACT</name>
<dbReference type="InterPro" id="IPR015946">
    <property type="entry name" value="KH_dom-like_a/b"/>
</dbReference>
<evidence type="ECO:0000313" key="3">
    <source>
        <dbReference type="EMBL" id="SEI55143.1"/>
    </source>
</evidence>
<evidence type="ECO:0000313" key="5">
    <source>
        <dbReference type="Proteomes" id="UP000199280"/>
    </source>
</evidence>
<proteinExistence type="inferred from homology"/>
<dbReference type="RefSeq" id="WP_068620438.1">
    <property type="nucleotide sequence ID" value="NZ_FJNB01000001.1"/>
</dbReference>
<gene>
    <name evidence="3" type="ORF">SAMN05216375_101189</name>
    <name evidence="2" type="ORF">TR210_79</name>
</gene>
<dbReference type="Gene3D" id="3.30.300.20">
    <property type="match status" value="1"/>
</dbReference>
<dbReference type="OrthoDB" id="9797508at2"/>
<dbReference type="InterPro" id="IPR003718">
    <property type="entry name" value="OsmC/Ohr_fam"/>
</dbReference>
<sequence length="138" mass="15192">MTKSLYHTEILNDEGLNGTVSVSDGESLLTSDPLKELAGYNPEQLFGLSWATCLNATIEALLKARGAEARSKAEVHVDFCREENGKGFYFDLKAFISVEGMELADVEKLAQSAHRRCPVSKIIGDYNHVTLEVVPFVN</sequence>
<dbReference type="InterPro" id="IPR036102">
    <property type="entry name" value="OsmC/Ohrsf"/>
</dbReference>
<dbReference type="PANTHER" id="PTHR33797:SF2">
    <property type="entry name" value="ORGANIC HYDROPEROXIDE RESISTANCE PROTEIN-LIKE"/>
    <property type="match status" value="1"/>
</dbReference>
<evidence type="ECO:0000256" key="1">
    <source>
        <dbReference type="ARBA" id="ARBA00007378"/>
    </source>
</evidence>
<dbReference type="GO" id="GO:0006979">
    <property type="term" value="P:response to oxidative stress"/>
    <property type="evidence" value="ECO:0007669"/>
    <property type="project" value="InterPro"/>
</dbReference>
<comment type="similarity">
    <text evidence="1">Belongs to the OsmC/Ohr family.</text>
</comment>